<dbReference type="Gene3D" id="3.30.479.30">
    <property type="entry name" value="Band 7 domain"/>
    <property type="match status" value="1"/>
</dbReference>
<dbReference type="RefSeq" id="WP_213098211.1">
    <property type="nucleotide sequence ID" value="NZ_JAGYPN010000002.1"/>
</dbReference>
<proteinExistence type="predicted"/>
<dbReference type="InterPro" id="IPR025874">
    <property type="entry name" value="DZR"/>
</dbReference>
<dbReference type="PANTHER" id="PTHR37826:SF2">
    <property type="entry name" value="ZINC-RIBBON DOMAIN-CONTAINING PROTEIN"/>
    <property type="match status" value="1"/>
</dbReference>
<dbReference type="CDD" id="cd03408">
    <property type="entry name" value="SPFH_like_u1"/>
    <property type="match status" value="1"/>
</dbReference>
<dbReference type="Pfam" id="PF12773">
    <property type="entry name" value="DZR"/>
    <property type="match status" value="1"/>
</dbReference>
<accession>A0A942UNN3</accession>
<dbReference type="EMBL" id="JAGYPN010000002">
    <property type="protein sequence ID" value="MBS4223177.1"/>
    <property type="molecule type" value="Genomic_DNA"/>
</dbReference>
<dbReference type="AlphaFoldDB" id="A0A942UNN3"/>
<evidence type="ECO:0000313" key="3">
    <source>
        <dbReference type="EMBL" id="MBS4223177.1"/>
    </source>
</evidence>
<dbReference type="Proteomes" id="UP000676456">
    <property type="component" value="Unassembled WGS sequence"/>
</dbReference>
<gene>
    <name evidence="3" type="ORF">KHA91_10520</name>
</gene>
<evidence type="ECO:0000313" key="4">
    <source>
        <dbReference type="Proteomes" id="UP000676456"/>
    </source>
</evidence>
<organism evidence="3 4">
    <name type="scientific">Lederbergia citrea</name>
    <dbReference type="NCBI Taxonomy" id="2833581"/>
    <lineage>
        <taxon>Bacteria</taxon>
        <taxon>Bacillati</taxon>
        <taxon>Bacillota</taxon>
        <taxon>Bacilli</taxon>
        <taxon>Bacillales</taxon>
        <taxon>Bacillaceae</taxon>
        <taxon>Lederbergia</taxon>
    </lineage>
</organism>
<sequence>MQLYSVIKNDGPGDVLVWKFLGEDFNNGSQLIVAESEEALFYKDGVIEQVFDGGKYTLKTSNYPFISRFRNMFSGNTSAFHCKVYFVNKAHKLELYWGTDSPIQLRDPVYQLQTKIKARGSYSIQIKDAKKFLLKLIGNNVQYFTSDELNQYFRSAFLQYIKDEIARTIRDSGKEILDIATEKETIAEKLFNSLENTLDEYGVKLVNFYISAIDIPDDDPNRLKLEEAYVNRAVMGILGQNWQAQQSVDIMKGMVSNEGAGGIAAAGAAMGMGISTFPLMGGITKEMHTGGLNQYEPIKEEVPTAKCNQCGSDNKINAKFCGECGNQIKKSDIPCKNCQSPISSTAKFCGECGEKQF</sequence>
<dbReference type="InterPro" id="IPR036013">
    <property type="entry name" value="Band_7/SPFH_dom_sf"/>
</dbReference>
<evidence type="ECO:0000259" key="1">
    <source>
        <dbReference type="Pfam" id="PF12773"/>
    </source>
</evidence>
<dbReference type="InterPro" id="IPR033880">
    <property type="entry name" value="SPFH_YdjI"/>
</dbReference>
<keyword evidence="4" id="KW-1185">Reference proteome</keyword>
<name>A0A942UNN3_9BACI</name>
<feature type="domain" description="SPFH" evidence="2">
    <location>
        <begin position="22"/>
        <end position="218"/>
    </location>
</feature>
<dbReference type="PANTHER" id="PTHR37826">
    <property type="entry name" value="FLOTILLIN BAND_7_5 DOMAIN PROTEIN"/>
    <property type="match status" value="1"/>
</dbReference>
<dbReference type="SUPFAM" id="SSF117892">
    <property type="entry name" value="Band 7/SPFH domain"/>
    <property type="match status" value="1"/>
</dbReference>
<protein>
    <submittedName>
        <fullName evidence="3">SPFH domain-containing protein</fullName>
    </submittedName>
</protein>
<comment type="caution">
    <text evidence="3">The sequence shown here is derived from an EMBL/GenBank/DDBJ whole genome shotgun (WGS) entry which is preliminary data.</text>
</comment>
<evidence type="ECO:0000259" key="2">
    <source>
        <dbReference type="Pfam" id="PF13421"/>
    </source>
</evidence>
<reference evidence="3 4" key="1">
    <citation type="submission" date="2021-05" db="EMBL/GenBank/DDBJ databases">
        <title>Novel Bacillus species.</title>
        <authorList>
            <person name="Liu G."/>
        </authorList>
    </citation>
    <scope>NUCLEOTIDE SEQUENCE [LARGE SCALE GENOMIC DNA]</scope>
    <source>
        <strain evidence="3 4">FJAT-49682</strain>
    </source>
</reference>
<dbReference type="Pfam" id="PF13421">
    <property type="entry name" value="Band_7_1"/>
    <property type="match status" value="1"/>
</dbReference>
<feature type="domain" description="DZANK-type" evidence="1">
    <location>
        <begin position="307"/>
        <end position="353"/>
    </location>
</feature>